<dbReference type="InterPro" id="IPR023696">
    <property type="entry name" value="Ureohydrolase_dom_sf"/>
</dbReference>
<reference evidence="7" key="1">
    <citation type="journal article" date="2019" name="Int. J. Syst. Evol. Microbiol.">
        <title>The Global Catalogue of Microorganisms (GCM) 10K type strain sequencing project: providing services to taxonomists for standard genome sequencing and annotation.</title>
        <authorList>
            <consortium name="The Broad Institute Genomics Platform"/>
            <consortium name="The Broad Institute Genome Sequencing Center for Infectious Disease"/>
            <person name="Wu L."/>
            <person name="Ma J."/>
        </authorList>
    </citation>
    <scope>NUCLEOTIDE SEQUENCE [LARGE SCALE GENOMIC DNA]</scope>
    <source>
        <strain evidence="7">JCM 18401</strain>
    </source>
</reference>
<proteinExistence type="inferred from homology"/>
<keyword evidence="2" id="KW-0378">Hydrolase</keyword>
<evidence type="ECO:0000256" key="4">
    <source>
        <dbReference type="ARBA" id="ARBA00023211"/>
    </source>
</evidence>
<evidence type="ECO:0000313" key="7">
    <source>
        <dbReference type="Proteomes" id="UP001499988"/>
    </source>
</evidence>
<evidence type="ECO:0000256" key="5">
    <source>
        <dbReference type="PROSITE-ProRule" id="PRU00742"/>
    </source>
</evidence>
<accession>A0ABP9F5N6</accession>
<sequence>MLRTMDGATLAHYLRPRSGEQRLGQTLQLPISAPIDQQLRHAQQHGARYVLLGVPEDLGPRANLGRGGAERGWPAFLQHFLNLPATPDCDGSDLLLWGEVALADLRQQAAPLDPAKPKQLDQLRELVTQLDRRLSPLIAAIVQAGLEPIVIGGGHNNALPILQGCSQALGQPMAAVNLDPHCDFRACEGRHSGNPFRYAWQQGALSHYQILGLHEQRNNADALAELKQSGIFWYDFQQIWLHREMSLNAALQLIRSRLPTAQPVGLELDLDAIESAPSSAQSIIGVPVRDACHALYRLAQHHAVTYLHLAEAAPGCHPAGLSQGEREIGQLLSELVLCYRDGRQHPCH</sequence>
<dbReference type="RefSeq" id="WP_345336053.1">
    <property type="nucleotide sequence ID" value="NZ_BAABJZ010000090.1"/>
</dbReference>
<comment type="similarity">
    <text evidence="5">Belongs to the arginase family.</text>
</comment>
<keyword evidence="1" id="KW-0479">Metal-binding</keyword>
<dbReference type="EMBL" id="BAABJZ010000090">
    <property type="protein sequence ID" value="GAA4893241.1"/>
    <property type="molecule type" value="Genomic_DNA"/>
</dbReference>
<evidence type="ECO:0000313" key="6">
    <source>
        <dbReference type="EMBL" id="GAA4893241.1"/>
    </source>
</evidence>
<evidence type="ECO:0000256" key="1">
    <source>
        <dbReference type="ARBA" id="ARBA00022723"/>
    </source>
</evidence>
<gene>
    <name evidence="6" type="ORF">GCM10023333_28070</name>
</gene>
<dbReference type="PANTHER" id="PTHR11358">
    <property type="entry name" value="ARGINASE/AGMATINASE"/>
    <property type="match status" value="1"/>
</dbReference>
<dbReference type="InterPro" id="IPR006035">
    <property type="entry name" value="Ureohydrolase"/>
</dbReference>
<keyword evidence="4" id="KW-0464">Manganese</keyword>
<keyword evidence="3" id="KW-0369">Histidine metabolism</keyword>
<dbReference type="SUPFAM" id="SSF52768">
    <property type="entry name" value="Arginase/deacetylase"/>
    <property type="match status" value="1"/>
</dbReference>
<dbReference type="PANTHER" id="PTHR11358:SF35">
    <property type="entry name" value="FORMIMIDOYLGLUTAMASE"/>
    <property type="match status" value="1"/>
</dbReference>
<dbReference type="Gene3D" id="3.40.800.10">
    <property type="entry name" value="Ureohydrolase domain"/>
    <property type="match status" value="1"/>
</dbReference>
<evidence type="ECO:0000256" key="3">
    <source>
        <dbReference type="ARBA" id="ARBA00022808"/>
    </source>
</evidence>
<protein>
    <submittedName>
        <fullName evidence="6">Formimidoylglutamase</fullName>
    </submittedName>
</protein>
<dbReference type="Proteomes" id="UP001499988">
    <property type="component" value="Unassembled WGS sequence"/>
</dbReference>
<dbReference type="Pfam" id="PF00491">
    <property type="entry name" value="Arginase"/>
    <property type="match status" value="1"/>
</dbReference>
<organism evidence="6 7">
    <name type="scientific">Ferrimonas pelagia</name>
    <dbReference type="NCBI Taxonomy" id="1177826"/>
    <lineage>
        <taxon>Bacteria</taxon>
        <taxon>Pseudomonadati</taxon>
        <taxon>Pseudomonadota</taxon>
        <taxon>Gammaproteobacteria</taxon>
        <taxon>Alteromonadales</taxon>
        <taxon>Ferrimonadaceae</taxon>
        <taxon>Ferrimonas</taxon>
    </lineage>
</organism>
<name>A0ABP9F5N6_9GAMM</name>
<evidence type="ECO:0000256" key="2">
    <source>
        <dbReference type="ARBA" id="ARBA00022801"/>
    </source>
</evidence>
<dbReference type="CDD" id="cd09988">
    <property type="entry name" value="Formimidoylglutamase"/>
    <property type="match status" value="1"/>
</dbReference>
<comment type="caution">
    <text evidence="6">The sequence shown here is derived from an EMBL/GenBank/DDBJ whole genome shotgun (WGS) entry which is preliminary data.</text>
</comment>
<keyword evidence="7" id="KW-1185">Reference proteome</keyword>
<dbReference type="PROSITE" id="PS51409">
    <property type="entry name" value="ARGINASE_2"/>
    <property type="match status" value="1"/>
</dbReference>